<dbReference type="InterPro" id="IPR029064">
    <property type="entry name" value="Ribosomal_eL30-like_sf"/>
</dbReference>
<proteinExistence type="inferred from homology"/>
<reference evidence="6" key="1">
    <citation type="submission" date="2020-05" db="EMBL/GenBank/DDBJ databases">
        <authorList>
            <person name="Chiriac C."/>
            <person name="Salcher M."/>
            <person name="Ghai R."/>
            <person name="Kavagutti S V."/>
        </authorList>
    </citation>
    <scope>NUCLEOTIDE SEQUENCE</scope>
</reference>
<sequence>MIDSIHNPQLKDIRRLARRRGREDAGRFVAEGEDLLEAADAAGWTPVARFAAADSGLPGTPVEPAVLDRISGLGSGTRTLAVYELRWSAPAGPLAIYLHGVADPGNVGTILRSALAFGASSVVLGPGCADPFGPKAVRASMGAVFSVPVARVTSVSDLPGRTIALAARAGGPLRGPVEGDATLLIGAERTGLPDEVLAAANEVREIPIHSESLNAAMAATVALYELTRVQSG</sequence>
<dbReference type="CDD" id="cd18095">
    <property type="entry name" value="SpoU-like_rRNA-MTase"/>
    <property type="match status" value="1"/>
</dbReference>
<protein>
    <submittedName>
        <fullName evidence="6">Unannotated protein</fullName>
    </submittedName>
</protein>
<organism evidence="6">
    <name type="scientific">freshwater metagenome</name>
    <dbReference type="NCBI Taxonomy" id="449393"/>
    <lineage>
        <taxon>unclassified sequences</taxon>
        <taxon>metagenomes</taxon>
        <taxon>ecological metagenomes</taxon>
    </lineage>
</organism>
<keyword evidence="2" id="KW-0489">Methyltransferase</keyword>
<evidence type="ECO:0000259" key="4">
    <source>
        <dbReference type="Pfam" id="PF00588"/>
    </source>
</evidence>
<dbReference type="GO" id="GO:0003723">
    <property type="term" value="F:RNA binding"/>
    <property type="evidence" value="ECO:0007669"/>
    <property type="project" value="InterPro"/>
</dbReference>
<evidence type="ECO:0000256" key="1">
    <source>
        <dbReference type="ARBA" id="ARBA00007228"/>
    </source>
</evidence>
<dbReference type="SUPFAM" id="SSF75217">
    <property type="entry name" value="alpha/beta knot"/>
    <property type="match status" value="1"/>
</dbReference>
<keyword evidence="3" id="KW-0808">Transferase</keyword>
<evidence type="ECO:0000256" key="3">
    <source>
        <dbReference type="ARBA" id="ARBA00022679"/>
    </source>
</evidence>
<dbReference type="InterPro" id="IPR029026">
    <property type="entry name" value="tRNA_m1G_MTases_N"/>
</dbReference>
<dbReference type="AlphaFoldDB" id="A0A6J7J967"/>
<evidence type="ECO:0000256" key="2">
    <source>
        <dbReference type="ARBA" id="ARBA00022603"/>
    </source>
</evidence>
<dbReference type="InterPro" id="IPR029028">
    <property type="entry name" value="Alpha/beta_knot_MTases"/>
</dbReference>
<gene>
    <name evidence="6" type="ORF">UFOPK3674_01741</name>
</gene>
<feature type="domain" description="MRM3-like substrate binding" evidence="5">
    <location>
        <begin position="7"/>
        <end position="48"/>
    </location>
</feature>
<dbReference type="GO" id="GO:0006396">
    <property type="term" value="P:RNA processing"/>
    <property type="evidence" value="ECO:0007669"/>
    <property type="project" value="InterPro"/>
</dbReference>
<comment type="similarity">
    <text evidence="1">Belongs to the class IV-like SAM-binding methyltransferase superfamily. RNA methyltransferase TrmH family.</text>
</comment>
<dbReference type="Pfam" id="PF22435">
    <property type="entry name" value="MRM3-like_sub_bind"/>
    <property type="match status" value="1"/>
</dbReference>
<dbReference type="GO" id="GO:0008173">
    <property type="term" value="F:RNA methyltransferase activity"/>
    <property type="evidence" value="ECO:0007669"/>
    <property type="project" value="InterPro"/>
</dbReference>
<dbReference type="PANTHER" id="PTHR43191:SF2">
    <property type="entry name" value="RRNA METHYLTRANSFERASE 3, MITOCHONDRIAL"/>
    <property type="match status" value="1"/>
</dbReference>
<dbReference type="InterPro" id="IPR053888">
    <property type="entry name" value="MRM3-like_sub_bind"/>
</dbReference>
<dbReference type="InterPro" id="IPR001537">
    <property type="entry name" value="SpoU_MeTrfase"/>
</dbReference>
<evidence type="ECO:0000259" key="5">
    <source>
        <dbReference type="Pfam" id="PF22435"/>
    </source>
</evidence>
<dbReference type="PANTHER" id="PTHR43191">
    <property type="entry name" value="RRNA METHYLTRANSFERASE 3"/>
    <property type="match status" value="1"/>
</dbReference>
<dbReference type="Pfam" id="PF00588">
    <property type="entry name" value="SpoU_methylase"/>
    <property type="match status" value="1"/>
</dbReference>
<dbReference type="EMBL" id="CAFBMX010000009">
    <property type="protein sequence ID" value="CAB4939680.1"/>
    <property type="molecule type" value="Genomic_DNA"/>
</dbReference>
<accession>A0A6J7J967</accession>
<feature type="domain" description="tRNA/rRNA methyltransferase SpoU type" evidence="4">
    <location>
        <begin position="94"/>
        <end position="224"/>
    </location>
</feature>
<dbReference type="Gene3D" id="3.30.1330.30">
    <property type="match status" value="1"/>
</dbReference>
<name>A0A6J7J967_9ZZZZ</name>
<dbReference type="InterPro" id="IPR051259">
    <property type="entry name" value="rRNA_Methyltransferase"/>
</dbReference>
<dbReference type="Gene3D" id="3.40.1280.10">
    <property type="match status" value="1"/>
</dbReference>
<evidence type="ECO:0000313" key="6">
    <source>
        <dbReference type="EMBL" id="CAB4939680.1"/>
    </source>
</evidence>
<dbReference type="SUPFAM" id="SSF55315">
    <property type="entry name" value="L30e-like"/>
    <property type="match status" value="1"/>
</dbReference>
<dbReference type="GO" id="GO:0032259">
    <property type="term" value="P:methylation"/>
    <property type="evidence" value="ECO:0007669"/>
    <property type="project" value="UniProtKB-KW"/>
</dbReference>